<proteinExistence type="predicted"/>
<reference evidence="2 3" key="1">
    <citation type="submission" date="2016-01" db="EMBL/GenBank/DDBJ databases">
        <title>Draft genome sequence of Clavibacter michiganensis subsp. tessellarius DOAB 609.</title>
        <authorList>
            <person name="Tambong J.T."/>
        </authorList>
    </citation>
    <scope>NUCLEOTIDE SEQUENCE [LARGE SCALE GENOMIC DNA]</scope>
    <source>
        <strain evidence="2 3">DOAB 609</strain>
    </source>
</reference>
<name>A0A154V434_9MICO</name>
<sequence length="217" mass="23140">MKKRIKITAACTASLALLLGLSMGAPAMAATGGTSPDARQTVVSRYTTTDPACVASVTAAIAAGDGHASLAVCTGTVTLRQSTARQVTKADLRQARSSMSTESFDELSAAVTDGVVRHKNYSQNFNNITDSETQAGDFYYNGSNVWVTGPFLGRVGSHNCTVDYAVGWTVAREECSDIGTPTQRDLRMQWGFSEAFGPLSGDKIYTIHFNSYGSIWQ</sequence>
<evidence type="ECO:0000313" key="3">
    <source>
        <dbReference type="Proteomes" id="UP000076218"/>
    </source>
</evidence>
<accession>A0A154V434</accession>
<feature type="chain" id="PRO_5007601603" description="Secreted protein" evidence="1">
    <location>
        <begin position="30"/>
        <end position="217"/>
    </location>
</feature>
<dbReference type="Proteomes" id="UP000076218">
    <property type="component" value="Unassembled WGS sequence"/>
</dbReference>
<evidence type="ECO:0000313" key="2">
    <source>
        <dbReference type="EMBL" id="KZC96138.1"/>
    </source>
</evidence>
<dbReference type="EMBL" id="LQXA01000013">
    <property type="protein sequence ID" value="KZC96138.1"/>
    <property type="molecule type" value="Genomic_DNA"/>
</dbReference>
<gene>
    <name evidence="2" type="ORF">AWH51_04980</name>
</gene>
<evidence type="ECO:0000256" key="1">
    <source>
        <dbReference type="SAM" id="SignalP"/>
    </source>
</evidence>
<feature type="signal peptide" evidence="1">
    <location>
        <begin position="1"/>
        <end position="29"/>
    </location>
</feature>
<dbReference type="AlphaFoldDB" id="A0A154V434"/>
<dbReference type="RefSeq" id="WP_063070659.1">
    <property type="nucleotide sequence ID" value="NZ_LQXA01000013.1"/>
</dbReference>
<dbReference type="STRING" id="31965.AWH51_04980"/>
<keyword evidence="1" id="KW-0732">Signal</keyword>
<evidence type="ECO:0008006" key="4">
    <source>
        <dbReference type="Google" id="ProtNLM"/>
    </source>
</evidence>
<protein>
    <recommendedName>
        <fullName evidence="4">Secreted protein</fullName>
    </recommendedName>
</protein>
<organism evidence="2 3">
    <name type="scientific">Clavibacter tessellarius</name>
    <dbReference type="NCBI Taxonomy" id="31965"/>
    <lineage>
        <taxon>Bacteria</taxon>
        <taxon>Bacillati</taxon>
        <taxon>Actinomycetota</taxon>
        <taxon>Actinomycetes</taxon>
        <taxon>Micrococcales</taxon>
        <taxon>Microbacteriaceae</taxon>
        <taxon>Clavibacter</taxon>
    </lineage>
</organism>
<comment type="caution">
    <text evidence="2">The sequence shown here is derived from an EMBL/GenBank/DDBJ whole genome shotgun (WGS) entry which is preliminary data.</text>
</comment>